<dbReference type="GO" id="GO:0016020">
    <property type="term" value="C:membrane"/>
    <property type="evidence" value="ECO:0007669"/>
    <property type="project" value="UniProtKB-SubCell"/>
</dbReference>
<feature type="transmembrane region" description="Helical" evidence="6">
    <location>
        <begin position="62"/>
        <end position="81"/>
    </location>
</feature>
<name>A0A098EKI3_9BACL</name>
<gene>
    <name evidence="7" type="ORF">BN1080_01296</name>
</gene>
<dbReference type="Proteomes" id="UP000043699">
    <property type="component" value="Unassembled WGS sequence"/>
</dbReference>
<proteinExistence type="inferred from homology"/>
<dbReference type="InterPro" id="IPR014227">
    <property type="entry name" value="YtvI-like"/>
</dbReference>
<reference evidence="7 8" key="1">
    <citation type="submission" date="2014-09" db="EMBL/GenBank/DDBJ databases">
        <authorList>
            <person name="Urmite Genomes Urmite Genomes"/>
        </authorList>
    </citation>
    <scope>NUCLEOTIDE SEQUENCE [LARGE SCALE GENOMIC DNA]</scope>
    <source>
        <strain evidence="7 8">ES2</strain>
    </source>
</reference>
<feature type="transmembrane region" description="Helical" evidence="6">
    <location>
        <begin position="159"/>
        <end position="181"/>
    </location>
</feature>
<sequence>MRKWLNKKVLTTALVLLALILISIYILPISIPLIIGLLTAIFLEPFVGFVQKRLKWRRKNAVLTVFILFLLIVSAILYWTVTQLIGRIIQFSKMVPDYINSISDMWNEVQSFFFHSTEELPVEVISSFETELAQFLEGIREWVLTIVNYDTVTNLLTGIPSFLVSFIVFLIALFLFMLELLNLREMLFKRLKDSTAEKVRFMASRLNNVIFGFLKAQFLVSVIIFIVSLIALLFIAPEYAIIMSLVIWLIDFIPILGSIIVLTPWFVYQFIIGDVYQGTQLAILALVLLIIRRTVEPKVMGTHIGLSPLATLIAMYIGLQLFGVLGFFIGPLIVILFTSAREAGMIKIDFKI</sequence>
<keyword evidence="3 6" id="KW-0812">Transmembrane</keyword>
<dbReference type="NCBIfam" id="TIGR02872">
    <property type="entry name" value="spore_ytvI"/>
    <property type="match status" value="1"/>
</dbReference>
<comment type="subcellular location">
    <subcellularLocation>
        <location evidence="1">Membrane</location>
        <topology evidence="1">Multi-pass membrane protein</topology>
    </subcellularLocation>
</comment>
<keyword evidence="4 6" id="KW-1133">Transmembrane helix</keyword>
<dbReference type="InterPro" id="IPR002549">
    <property type="entry name" value="AI-2E-like"/>
</dbReference>
<feature type="transmembrane region" description="Helical" evidence="6">
    <location>
        <begin position="33"/>
        <end position="50"/>
    </location>
</feature>
<dbReference type="Pfam" id="PF01594">
    <property type="entry name" value="AI-2E_transport"/>
    <property type="match status" value="1"/>
</dbReference>
<dbReference type="PANTHER" id="PTHR21716">
    <property type="entry name" value="TRANSMEMBRANE PROTEIN"/>
    <property type="match status" value="1"/>
</dbReference>
<evidence type="ECO:0000256" key="6">
    <source>
        <dbReference type="SAM" id="Phobius"/>
    </source>
</evidence>
<comment type="similarity">
    <text evidence="2">Belongs to the autoinducer-2 exporter (AI-2E) (TC 2.A.86) family.</text>
</comment>
<dbReference type="OrthoDB" id="9774361at2"/>
<evidence type="ECO:0000256" key="4">
    <source>
        <dbReference type="ARBA" id="ARBA00022989"/>
    </source>
</evidence>
<dbReference type="AlphaFoldDB" id="A0A098EKI3"/>
<feature type="transmembrane region" description="Helical" evidence="6">
    <location>
        <begin position="209"/>
        <end position="235"/>
    </location>
</feature>
<evidence type="ECO:0000313" key="8">
    <source>
        <dbReference type="Proteomes" id="UP000043699"/>
    </source>
</evidence>
<dbReference type="RefSeq" id="WP_052651073.1">
    <property type="nucleotide sequence ID" value="NZ_CCXS01000001.1"/>
</dbReference>
<accession>A0A098EKI3</accession>
<evidence type="ECO:0000313" key="7">
    <source>
        <dbReference type="EMBL" id="CEG22370.1"/>
    </source>
</evidence>
<organism evidence="7 8">
    <name type="scientific">Planococcus massiliensis</name>
    <dbReference type="NCBI Taxonomy" id="1499687"/>
    <lineage>
        <taxon>Bacteria</taxon>
        <taxon>Bacillati</taxon>
        <taxon>Bacillota</taxon>
        <taxon>Bacilli</taxon>
        <taxon>Bacillales</taxon>
        <taxon>Caryophanaceae</taxon>
        <taxon>Planococcus</taxon>
    </lineage>
</organism>
<dbReference type="PANTHER" id="PTHR21716:SF68">
    <property type="entry name" value="TRANSPORT PROTEIN YTVI-RELATED"/>
    <property type="match status" value="1"/>
</dbReference>
<dbReference type="GO" id="GO:0055085">
    <property type="term" value="P:transmembrane transport"/>
    <property type="evidence" value="ECO:0007669"/>
    <property type="project" value="TreeGrafter"/>
</dbReference>
<feature type="transmembrane region" description="Helical" evidence="6">
    <location>
        <begin position="313"/>
        <end position="337"/>
    </location>
</feature>
<feature type="transmembrane region" description="Helical" evidence="6">
    <location>
        <begin position="241"/>
        <end position="268"/>
    </location>
</feature>
<evidence type="ECO:0000256" key="5">
    <source>
        <dbReference type="ARBA" id="ARBA00023136"/>
    </source>
</evidence>
<keyword evidence="8" id="KW-1185">Reference proteome</keyword>
<dbReference type="EMBL" id="CCXS01000001">
    <property type="protein sequence ID" value="CEG22370.1"/>
    <property type="molecule type" value="Genomic_DNA"/>
</dbReference>
<evidence type="ECO:0000256" key="1">
    <source>
        <dbReference type="ARBA" id="ARBA00004141"/>
    </source>
</evidence>
<feature type="transmembrane region" description="Helical" evidence="6">
    <location>
        <begin position="9"/>
        <end position="27"/>
    </location>
</feature>
<protein>
    <submittedName>
        <fullName evidence="7">Pheromone autoinducer 2 transporter</fullName>
    </submittedName>
</protein>
<evidence type="ECO:0000256" key="2">
    <source>
        <dbReference type="ARBA" id="ARBA00009773"/>
    </source>
</evidence>
<keyword evidence="5 6" id="KW-0472">Membrane</keyword>
<dbReference type="STRING" id="1499687.BN1080_01296"/>
<evidence type="ECO:0000256" key="3">
    <source>
        <dbReference type="ARBA" id="ARBA00022692"/>
    </source>
</evidence>
<feature type="transmembrane region" description="Helical" evidence="6">
    <location>
        <begin position="275"/>
        <end position="293"/>
    </location>
</feature>